<dbReference type="PANTHER" id="PTHR34220:SF7">
    <property type="entry name" value="SENSOR HISTIDINE KINASE YPDA"/>
    <property type="match status" value="1"/>
</dbReference>
<comment type="caution">
    <text evidence="8">The sequence shown here is derived from an EMBL/GenBank/DDBJ whole genome shotgun (WGS) entry which is preliminary data.</text>
</comment>
<dbReference type="InterPro" id="IPR010559">
    <property type="entry name" value="Sig_transdc_His_kin_internal"/>
</dbReference>
<dbReference type="RefSeq" id="WP_209744258.1">
    <property type="nucleotide sequence ID" value="NZ_JBHSMH010000111.1"/>
</dbReference>
<dbReference type="PROSITE" id="PS50885">
    <property type="entry name" value="HAMP"/>
    <property type="match status" value="1"/>
</dbReference>
<keyword evidence="8" id="KW-0418">Kinase</keyword>
<proteinExistence type="predicted"/>
<evidence type="ECO:0000256" key="3">
    <source>
        <dbReference type="ARBA" id="ARBA00022553"/>
    </source>
</evidence>
<dbReference type="PANTHER" id="PTHR34220">
    <property type="entry name" value="SENSOR HISTIDINE KINASE YPDA"/>
    <property type="match status" value="1"/>
</dbReference>
<reference evidence="9" key="1">
    <citation type="journal article" date="2019" name="Int. J. Syst. Evol. Microbiol.">
        <title>The Global Catalogue of Microorganisms (GCM) 10K type strain sequencing project: providing services to taxonomists for standard genome sequencing and annotation.</title>
        <authorList>
            <consortium name="The Broad Institute Genomics Platform"/>
            <consortium name="The Broad Institute Genome Sequencing Center for Infectious Disease"/>
            <person name="Wu L."/>
            <person name="Ma J."/>
        </authorList>
    </citation>
    <scope>NUCLEOTIDE SEQUENCE [LARGE SCALE GENOMIC DNA]</scope>
    <source>
        <strain evidence="9">CCUG 57113</strain>
    </source>
</reference>
<feature type="domain" description="HAMP" evidence="7">
    <location>
        <begin position="283"/>
        <end position="334"/>
    </location>
</feature>
<comment type="subcellular location">
    <subcellularLocation>
        <location evidence="1">Cell membrane</location>
        <topology evidence="1">Multi-pass membrane protein</topology>
    </subcellularLocation>
</comment>
<evidence type="ECO:0000256" key="5">
    <source>
        <dbReference type="ARBA" id="ARBA00023136"/>
    </source>
</evidence>
<dbReference type="InterPro" id="IPR036890">
    <property type="entry name" value="HATPase_C_sf"/>
</dbReference>
<accession>A0ABW0M159</accession>
<keyword evidence="6" id="KW-1133">Transmembrane helix</keyword>
<dbReference type="GO" id="GO:0004673">
    <property type="term" value="F:protein histidine kinase activity"/>
    <property type="evidence" value="ECO:0007669"/>
    <property type="project" value="UniProtKB-EC"/>
</dbReference>
<keyword evidence="3" id="KW-0597">Phosphoprotein</keyword>
<evidence type="ECO:0000256" key="2">
    <source>
        <dbReference type="ARBA" id="ARBA00022475"/>
    </source>
</evidence>
<dbReference type="SUPFAM" id="SSF55874">
    <property type="entry name" value="ATPase domain of HSP90 chaperone/DNA topoisomerase II/histidine kinase"/>
    <property type="match status" value="1"/>
</dbReference>
<evidence type="ECO:0000313" key="9">
    <source>
        <dbReference type="Proteomes" id="UP001596105"/>
    </source>
</evidence>
<dbReference type="EC" id="2.7.13.3" evidence="8"/>
<evidence type="ECO:0000259" key="7">
    <source>
        <dbReference type="PROSITE" id="PS50885"/>
    </source>
</evidence>
<evidence type="ECO:0000256" key="4">
    <source>
        <dbReference type="ARBA" id="ARBA00022679"/>
    </source>
</evidence>
<keyword evidence="6" id="KW-0812">Transmembrane</keyword>
<gene>
    <name evidence="8" type="ORF">ACFPPD_24415</name>
</gene>
<dbReference type="InterPro" id="IPR050640">
    <property type="entry name" value="Bact_2-comp_sensor_kinase"/>
</dbReference>
<evidence type="ECO:0000313" key="8">
    <source>
        <dbReference type="EMBL" id="MFC5471825.1"/>
    </source>
</evidence>
<evidence type="ECO:0000256" key="1">
    <source>
        <dbReference type="ARBA" id="ARBA00004651"/>
    </source>
</evidence>
<organism evidence="8 9">
    <name type="scientific">Cohnella suwonensis</name>
    <dbReference type="NCBI Taxonomy" id="696072"/>
    <lineage>
        <taxon>Bacteria</taxon>
        <taxon>Bacillati</taxon>
        <taxon>Bacillota</taxon>
        <taxon>Bacilli</taxon>
        <taxon>Bacillales</taxon>
        <taxon>Paenibacillaceae</taxon>
        <taxon>Cohnella</taxon>
    </lineage>
</organism>
<feature type="transmembrane region" description="Helical" evidence="6">
    <location>
        <begin position="258"/>
        <end position="281"/>
    </location>
</feature>
<protein>
    <submittedName>
        <fullName evidence="8">Sensor histidine kinase</fullName>
        <ecNumber evidence="8">2.7.13.3</ecNumber>
    </submittedName>
</protein>
<evidence type="ECO:0000256" key="6">
    <source>
        <dbReference type="SAM" id="Phobius"/>
    </source>
</evidence>
<sequence length="565" mass="65032">MEELTLKISKQAALIYSQLNHTSFQIINTSELHVTMQKAGESKEKVNYFARHTDAERLVKNYLSIYKSPGLNLSRISIYNNRGDYVSLGELRENTDTIRSYLLSDKFNSLYTHFTENDNINFISPHKDPYYTDENEEMVSFYRVLRNEVETFGLIEFQQTVSKFEETLGLPYTGKTEVILFDKNGQPVYMGRTSSGAANPYVTLKQLLGTEVLDESAVSNPESIIGSDHILTFIRTPSNPWTVVLVIPKSDILSSIKLVGRLIVIVSISFIILTLIMNFVIAKQFTKKIRRTVDMIRQVRLDNLTIPLDKTDDEMVQIHNAFNSIFERLKISMEIEVHARSRETKARLYTLESQVNPHFLYNVLSVIGSVGEEAGVDKVAELCEKLGSMFRYTLQNPDKEVTIRDEMTYSRLYLELMKVRYEDHLKYRVEIEEAILFHKVPRLIFQPIIENCFHHAFQTCHPPWEIHVSIKQTPEYCWLFEVKDWGDGFDPKVIAKLQLSNDHFDFSGSDNISNTEETSENDGGVGLINTIMRMKLTYGDLVFYEISPNHPKGSIVRIGVKKDLP</sequence>
<keyword evidence="5 6" id="KW-0472">Membrane</keyword>
<dbReference type="Gene3D" id="6.10.340.10">
    <property type="match status" value="1"/>
</dbReference>
<dbReference type="Gene3D" id="3.30.565.10">
    <property type="entry name" value="Histidine kinase-like ATPase, C-terminal domain"/>
    <property type="match status" value="1"/>
</dbReference>
<name>A0ABW0M159_9BACL</name>
<keyword evidence="9" id="KW-1185">Reference proteome</keyword>
<dbReference type="EMBL" id="JBHSMH010000111">
    <property type="protein sequence ID" value="MFC5471825.1"/>
    <property type="molecule type" value="Genomic_DNA"/>
</dbReference>
<dbReference type="InterPro" id="IPR003660">
    <property type="entry name" value="HAMP_dom"/>
</dbReference>
<dbReference type="Pfam" id="PF06580">
    <property type="entry name" value="His_kinase"/>
    <property type="match status" value="1"/>
</dbReference>
<dbReference type="Proteomes" id="UP001596105">
    <property type="component" value="Unassembled WGS sequence"/>
</dbReference>
<keyword evidence="4 8" id="KW-0808">Transferase</keyword>
<keyword evidence="2" id="KW-1003">Cell membrane</keyword>